<evidence type="ECO:0000313" key="2">
    <source>
        <dbReference type="EMBL" id="MBO0947545.1"/>
    </source>
</evidence>
<dbReference type="InterPro" id="IPR025109">
    <property type="entry name" value="DUF4031"/>
</dbReference>
<dbReference type="Proteomes" id="UP000664628">
    <property type="component" value="Unassembled WGS sequence"/>
</dbReference>
<name>A0ABS3JC16_9BACT</name>
<evidence type="ECO:0000313" key="3">
    <source>
        <dbReference type="Proteomes" id="UP000664628"/>
    </source>
</evidence>
<sequence>MVYIDNMNASYRGMKMCHMIADTTAELLEMADKIGVARRWIQDVGTYNEHFDICQTKKAKAIQLGAQAVSMMELGRILVKRPGHPLYESVSS</sequence>
<protein>
    <submittedName>
        <fullName evidence="2">DUF4031 domain-containing protein</fullName>
    </submittedName>
</protein>
<proteinExistence type="predicted"/>
<dbReference type="EMBL" id="JAFMYW010000001">
    <property type="protein sequence ID" value="MBO0947545.1"/>
    <property type="molecule type" value="Genomic_DNA"/>
</dbReference>
<dbReference type="RefSeq" id="WP_207327453.1">
    <property type="nucleotide sequence ID" value="NZ_JAFMYW010000001.1"/>
</dbReference>
<organism evidence="2 3">
    <name type="scientific">Fibrella forsythiae</name>
    <dbReference type="NCBI Taxonomy" id="2817061"/>
    <lineage>
        <taxon>Bacteria</taxon>
        <taxon>Pseudomonadati</taxon>
        <taxon>Bacteroidota</taxon>
        <taxon>Cytophagia</taxon>
        <taxon>Cytophagales</taxon>
        <taxon>Spirosomataceae</taxon>
        <taxon>Fibrella</taxon>
    </lineage>
</organism>
<dbReference type="Pfam" id="PF13223">
    <property type="entry name" value="DUF4031"/>
    <property type="match status" value="1"/>
</dbReference>
<feature type="domain" description="DUF4031" evidence="1">
    <location>
        <begin position="2"/>
        <end position="79"/>
    </location>
</feature>
<reference evidence="2 3" key="1">
    <citation type="submission" date="2021-03" db="EMBL/GenBank/DDBJ databases">
        <title>Fibrella sp. HMF5405 genome sequencing and assembly.</title>
        <authorList>
            <person name="Kang H."/>
            <person name="Kim H."/>
            <person name="Bae S."/>
            <person name="Joh K."/>
        </authorList>
    </citation>
    <scope>NUCLEOTIDE SEQUENCE [LARGE SCALE GENOMIC DNA]</scope>
    <source>
        <strain evidence="2 3">HMF5405</strain>
    </source>
</reference>
<accession>A0ABS3JC16</accession>
<comment type="caution">
    <text evidence="2">The sequence shown here is derived from an EMBL/GenBank/DDBJ whole genome shotgun (WGS) entry which is preliminary data.</text>
</comment>
<keyword evidence="3" id="KW-1185">Reference proteome</keyword>
<evidence type="ECO:0000259" key="1">
    <source>
        <dbReference type="Pfam" id="PF13223"/>
    </source>
</evidence>
<gene>
    <name evidence="2" type="ORF">J2I46_03065</name>
</gene>